<dbReference type="InterPro" id="IPR013679">
    <property type="entry name" value="SPP_C"/>
</dbReference>
<evidence type="ECO:0000256" key="7">
    <source>
        <dbReference type="ARBA" id="ARBA00048036"/>
    </source>
</evidence>
<dbReference type="Gene3D" id="3.10.450.50">
    <property type="match status" value="1"/>
</dbReference>
<gene>
    <name evidence="11" type="ORF">CSSPTR1EN2_LOCUS13083</name>
</gene>
<sequence>MEFNGAPRLMIVSDLDNTMVDHQDHENKSLLRFDALWEAEYNHDSLLVFSTGRSPHLYFELRSHVPLLTPGIAIMSVGTEIKYGESMVPDHGWEQELNEGWDRDAIVEEATKLNLKFQVESEQRPHKVSFYVEKKSAQEVLATLNERFKARGLNPKLIYSGGVDLDILPQGAGKGQALAYLMRKFKAEGRTPGHTLVCGDSGNDAELFAVADVSGVIVGNAQEELLQWHAEHAGDKSHIFLATERCASGILEAMKHFDLQPYVSPRDHPVALSVNDKQAPKIGAVAAAHEVVEYLLLIEQWLRGDVPNSHQVHNRLKSVLAPDSSLVHAYGIISNPYKEIDSFHSLYGSQNGKTFAIWADRIRTMEISDDSWVVRFDKWQRTGLTFFFLCLFIQAYADTPNGLQWKLIHETWLSGYSGAGSNSSA</sequence>
<evidence type="ECO:0000256" key="3">
    <source>
        <dbReference type="ARBA" id="ARBA00007211"/>
    </source>
</evidence>
<keyword evidence="12" id="KW-1185">Reference proteome</keyword>
<feature type="domain" description="Sucrose phosphatase-like" evidence="9">
    <location>
        <begin position="8"/>
        <end position="258"/>
    </location>
</feature>
<dbReference type="InterPro" id="IPR036412">
    <property type="entry name" value="HAD-like_sf"/>
</dbReference>
<keyword evidence="6 8" id="KW-0460">Magnesium</keyword>
<dbReference type="InterPro" id="IPR023214">
    <property type="entry name" value="HAD_sf"/>
</dbReference>
<evidence type="ECO:0000259" key="10">
    <source>
        <dbReference type="Pfam" id="PF08472"/>
    </source>
</evidence>
<dbReference type="Pfam" id="PF05116">
    <property type="entry name" value="S6PP"/>
    <property type="match status" value="1"/>
</dbReference>
<dbReference type="NCBIfam" id="TIGR01482">
    <property type="entry name" value="SPP-subfamily"/>
    <property type="match status" value="1"/>
</dbReference>
<evidence type="ECO:0000313" key="11">
    <source>
        <dbReference type="EMBL" id="CAK9215934.1"/>
    </source>
</evidence>
<dbReference type="SFLD" id="SFLDG01141">
    <property type="entry name" value="C2.B.1:_Sucrose_Phosphatase_Li"/>
    <property type="match status" value="1"/>
</dbReference>
<comment type="similarity">
    <text evidence="3 8">Belongs to the sucrose phosphatase family.</text>
</comment>
<dbReference type="NCBIfam" id="TIGR01484">
    <property type="entry name" value="HAD-SF-IIB"/>
    <property type="match status" value="1"/>
</dbReference>
<dbReference type="InterPro" id="IPR006380">
    <property type="entry name" value="SPP-like_dom"/>
</dbReference>
<dbReference type="PANTHER" id="PTHR46521:SF4">
    <property type="entry name" value="SUCROSE-PHOSPHATASE 2-RELATED"/>
    <property type="match status" value="1"/>
</dbReference>
<feature type="domain" description="Sucrose-phosphatase C-terminal" evidence="10">
    <location>
        <begin position="288"/>
        <end position="413"/>
    </location>
</feature>
<dbReference type="SFLD" id="SFLDF00043">
    <property type="entry name" value="sucrose-phosphatase"/>
    <property type="match status" value="1"/>
</dbReference>
<name>A0ABP0U9T7_9BRYO</name>
<comment type="cofactor">
    <cofactor evidence="1 8">
        <name>Mg(2+)</name>
        <dbReference type="ChEBI" id="CHEBI:18420"/>
    </cofactor>
</comment>
<dbReference type="Proteomes" id="UP001497512">
    <property type="component" value="Chromosome 2"/>
</dbReference>
<dbReference type="SUPFAM" id="SSF56784">
    <property type="entry name" value="HAD-like"/>
    <property type="match status" value="1"/>
</dbReference>
<evidence type="ECO:0000256" key="2">
    <source>
        <dbReference type="ARBA" id="ARBA00005070"/>
    </source>
</evidence>
<dbReference type="Pfam" id="PF08472">
    <property type="entry name" value="S6PP_C"/>
    <property type="match status" value="1"/>
</dbReference>
<dbReference type="CDD" id="cd02605">
    <property type="entry name" value="HAD_SPP"/>
    <property type="match status" value="1"/>
</dbReference>
<evidence type="ECO:0000259" key="9">
    <source>
        <dbReference type="Pfam" id="PF05116"/>
    </source>
</evidence>
<dbReference type="Gene3D" id="3.90.1070.10">
    <property type="match status" value="1"/>
</dbReference>
<dbReference type="InterPro" id="IPR032710">
    <property type="entry name" value="NTF2-like_dom_sf"/>
</dbReference>
<keyword evidence="5 8" id="KW-0378">Hydrolase</keyword>
<dbReference type="Gene3D" id="3.40.50.1000">
    <property type="entry name" value="HAD superfamily/HAD-like"/>
    <property type="match status" value="1"/>
</dbReference>
<comment type="subunit">
    <text evidence="4 8">Homodimer.</text>
</comment>
<evidence type="ECO:0000256" key="8">
    <source>
        <dbReference type="RuleBase" id="RU368007"/>
    </source>
</evidence>
<evidence type="ECO:0000256" key="5">
    <source>
        <dbReference type="ARBA" id="ARBA00022801"/>
    </source>
</evidence>
<evidence type="ECO:0000256" key="6">
    <source>
        <dbReference type="ARBA" id="ARBA00022842"/>
    </source>
</evidence>
<proteinExistence type="inferred from homology"/>
<dbReference type="SFLD" id="SFLDG01140">
    <property type="entry name" value="C2.B:_Phosphomannomutase_and_P"/>
    <property type="match status" value="1"/>
</dbReference>
<comment type="function">
    <text evidence="8">Catalyzes the final step of sucrose synthesis.</text>
</comment>
<comment type="catalytic activity">
    <reaction evidence="7 8">
        <text>sucrose 6(F)-phosphate + H2O = sucrose + phosphate</text>
        <dbReference type="Rhea" id="RHEA:19289"/>
        <dbReference type="ChEBI" id="CHEBI:15377"/>
        <dbReference type="ChEBI" id="CHEBI:17992"/>
        <dbReference type="ChEBI" id="CHEBI:43474"/>
        <dbReference type="ChEBI" id="CHEBI:57723"/>
        <dbReference type="EC" id="3.1.3.24"/>
    </reaction>
</comment>
<protein>
    <recommendedName>
        <fullName evidence="8">Sucrose-phosphatase</fullName>
        <ecNumber evidence="8">3.1.3.24</ecNumber>
    </recommendedName>
</protein>
<reference evidence="11" key="1">
    <citation type="submission" date="2024-02" db="EMBL/GenBank/DDBJ databases">
        <authorList>
            <consortium name="ELIXIR-Norway"/>
            <consortium name="Elixir Norway"/>
        </authorList>
    </citation>
    <scope>NUCLEOTIDE SEQUENCE</scope>
</reference>
<evidence type="ECO:0000256" key="1">
    <source>
        <dbReference type="ARBA" id="ARBA00001946"/>
    </source>
</evidence>
<dbReference type="EC" id="3.1.3.24" evidence="8"/>
<dbReference type="SUPFAM" id="SSF54427">
    <property type="entry name" value="NTF2-like"/>
    <property type="match status" value="1"/>
</dbReference>
<dbReference type="InterPro" id="IPR012847">
    <property type="entry name" value="Sucrose_phosphatase_pln/cyn"/>
</dbReference>
<dbReference type="SFLD" id="SFLDS00003">
    <property type="entry name" value="Haloacid_Dehalogenase"/>
    <property type="match status" value="1"/>
</dbReference>
<dbReference type="PANTHER" id="PTHR46521">
    <property type="entry name" value="SUCROSE-PHOSPHATASE 2-RELATED"/>
    <property type="match status" value="1"/>
</dbReference>
<dbReference type="NCBIfam" id="TIGR01485">
    <property type="entry name" value="SPP_plant-cyano"/>
    <property type="match status" value="1"/>
</dbReference>
<dbReference type="EMBL" id="OZ019894">
    <property type="protein sequence ID" value="CAK9215934.1"/>
    <property type="molecule type" value="Genomic_DNA"/>
</dbReference>
<evidence type="ECO:0000256" key="4">
    <source>
        <dbReference type="ARBA" id="ARBA00011738"/>
    </source>
</evidence>
<accession>A0ABP0U9T7</accession>
<dbReference type="InterPro" id="IPR051518">
    <property type="entry name" value="Sucrose_Phosphatase"/>
</dbReference>
<evidence type="ECO:0000313" key="12">
    <source>
        <dbReference type="Proteomes" id="UP001497512"/>
    </source>
</evidence>
<organism evidence="11 12">
    <name type="scientific">Sphagnum troendelagicum</name>
    <dbReference type="NCBI Taxonomy" id="128251"/>
    <lineage>
        <taxon>Eukaryota</taxon>
        <taxon>Viridiplantae</taxon>
        <taxon>Streptophyta</taxon>
        <taxon>Embryophyta</taxon>
        <taxon>Bryophyta</taxon>
        <taxon>Sphagnophytina</taxon>
        <taxon>Sphagnopsida</taxon>
        <taxon>Sphagnales</taxon>
        <taxon>Sphagnaceae</taxon>
        <taxon>Sphagnum</taxon>
    </lineage>
</organism>
<comment type="pathway">
    <text evidence="2 8">Glycan biosynthesis; sucrose biosynthesis; sucrose from D-fructose 6-phosphate and UDP-alpha-D-glucose: step 2/2.</text>
</comment>
<dbReference type="InterPro" id="IPR006379">
    <property type="entry name" value="HAD-SF_hydro_IIB"/>
</dbReference>